<dbReference type="EMBL" id="PGTK01000006">
    <property type="protein sequence ID" value="PJF30841.1"/>
    <property type="molecule type" value="Genomic_DNA"/>
</dbReference>
<sequence length="872" mass="97062">MFEVTLTLANNAPLNLTPFLKRLYVRIGIHTPMAGMAAPGVCYLRLDNSDRRFTPNNLSSPHYGLIVPNKPVEVKIDGVTVFVGRMRRLTLSSGQYAEREATIECEDLLSTLQATNITLPLQEDVRADQLIRVITARAFRQTLHKRPLQYLGAAQIAENDTVTVDDVTYRFKETPVQANDVKRLTTAATNPAQLRYLQLEYLMSAINGGQGEGEKYFAGTKQPKSFIAEWYNRGTTGWIRDRNPVRYYRLAETNGTEALDIGENKRNATYFGSPTLGVTSSPIYSEEPLTCLTTTLVFGQGVSIPPIDMRRRSFSLHVMVRPQAFSVGQRSIVGWNNGVDFSTDGLFLMRLYPDGNLRVFIAGVWEADSAVGAVTFGSWNRLVVAFDYLARTLKVWNWDTLIIDASVPLSVNIDHETKRMGLGWAVYYNGEYTPGDYAEFALFLRADLTGLANSSLPFPGLGIWLSAVTEGSWANTMPIAETSAALFIDSFAVVSGADYPALSLETGAEVFDIAADEWREDDTNALSAIEQVVQSERGMFWQARDGTLVFKNRYYANERTLAAPVAKTDDHHASHEATYGIEEIYNRVVVSCTPRRTLASGVVAKMNSVIRAPGRWGAANKPPEGANRFGITQDMPPHGTTVVKVPFVDLARGRITAAKNLRLPPEPFVDYTANEREDGTGVDYTAHPLHPDVLKFAVARSATDIEVTVENSALGTLFIKDFQLRGEAIVSYEPVRYVREDKASQAKYGVRELSVNLPLPVKQLYAESLAEYLIGRYLEPVYRIRRLSFENQRYLDANVPIVSIDIGDVITVTDYQLMITNQKYLVTGISYALDAHKTLNVEFSVRPLQDVTFWLLGDATYGKLDETTRLGV</sequence>
<gene>
    <name evidence="1" type="ORF">CUN51_06555</name>
</gene>
<evidence type="ECO:0000313" key="2">
    <source>
        <dbReference type="Proteomes" id="UP000228921"/>
    </source>
</evidence>
<dbReference type="Proteomes" id="UP000228921">
    <property type="component" value="Unassembled WGS sequence"/>
</dbReference>
<dbReference type="AlphaFoldDB" id="A0A2M8NZW4"/>
<reference evidence="1 2" key="1">
    <citation type="submission" date="2017-11" db="EMBL/GenBank/DDBJ databases">
        <title>Evolution of Phototrophy in the Chloroflexi Phylum Driven by Horizontal Gene Transfer.</title>
        <authorList>
            <person name="Ward L.M."/>
            <person name="Hemp J."/>
            <person name="Shih P.M."/>
            <person name="Mcglynn S.E."/>
            <person name="Fischer W."/>
        </authorList>
    </citation>
    <scope>NUCLEOTIDE SEQUENCE [LARGE SCALE GENOMIC DNA]</scope>
    <source>
        <strain evidence="1">CP2_2F</strain>
    </source>
</reference>
<proteinExistence type="predicted"/>
<dbReference type="Gene3D" id="2.60.120.200">
    <property type="match status" value="1"/>
</dbReference>
<evidence type="ECO:0000313" key="1">
    <source>
        <dbReference type="EMBL" id="PJF30841.1"/>
    </source>
</evidence>
<comment type="caution">
    <text evidence="1">The sequence shown here is derived from an EMBL/GenBank/DDBJ whole genome shotgun (WGS) entry which is preliminary data.</text>
</comment>
<organism evidence="1 2">
    <name type="scientific">Candidatus Thermofonsia Clade 1 bacterium</name>
    <dbReference type="NCBI Taxonomy" id="2364210"/>
    <lineage>
        <taxon>Bacteria</taxon>
        <taxon>Bacillati</taxon>
        <taxon>Chloroflexota</taxon>
        <taxon>Candidatus Thermofontia</taxon>
        <taxon>Candidatus Thermofonsia Clade 1</taxon>
    </lineage>
</organism>
<name>A0A2M8NZW4_9CHLR</name>
<protein>
    <submittedName>
        <fullName evidence="1">Uncharacterized protein</fullName>
    </submittedName>
</protein>
<accession>A0A2M8NZW4</accession>